<evidence type="ECO:0000259" key="2">
    <source>
        <dbReference type="Pfam" id="PF13462"/>
    </source>
</evidence>
<feature type="domain" description="Thioredoxin-like fold" evidence="2">
    <location>
        <begin position="17"/>
        <end position="175"/>
    </location>
</feature>
<dbReference type="EMBL" id="LXQD01000326">
    <property type="protein sequence ID" value="RCJ22306.1"/>
    <property type="molecule type" value="Genomic_DNA"/>
</dbReference>
<dbReference type="InterPro" id="IPR036249">
    <property type="entry name" value="Thioredoxin-like_sf"/>
</dbReference>
<accession>A0A367QDM8</accession>
<evidence type="ECO:0000256" key="1">
    <source>
        <dbReference type="ARBA" id="ARBA00005791"/>
    </source>
</evidence>
<gene>
    <name evidence="3" type="ORF">A6770_29830</name>
</gene>
<comment type="caution">
    <text evidence="3">The sequence shown here is derived from an EMBL/GenBank/DDBJ whole genome shotgun (WGS) entry which is preliminary data.</text>
</comment>
<sequence>MSQINNNNRLIAPISQRDRTQGATNASIVLVEYGNYQCPHSGEAHRIIQQIQQRLNHQIYFAFRHFPQPQIYPQSQKAAEAAEVAAAQGKFWQMHDTLFKYQTKLDNGYLVEYAHQLGLNVPQFLRDMTNHVYAGRVAEDLESGMCSGVNSTPTFFINSYHYEHPLNVESLVEALLQAGKHCNYRQ</sequence>
<organism evidence="3 4">
    <name type="scientific">Nostoc minutum NIES-26</name>
    <dbReference type="NCBI Taxonomy" id="1844469"/>
    <lineage>
        <taxon>Bacteria</taxon>
        <taxon>Bacillati</taxon>
        <taxon>Cyanobacteriota</taxon>
        <taxon>Cyanophyceae</taxon>
        <taxon>Nostocales</taxon>
        <taxon>Nostocaceae</taxon>
        <taxon>Nostoc</taxon>
    </lineage>
</organism>
<dbReference type="Pfam" id="PF13462">
    <property type="entry name" value="Thioredoxin_4"/>
    <property type="match status" value="1"/>
</dbReference>
<keyword evidence="4" id="KW-1185">Reference proteome</keyword>
<name>A0A367QDM8_9NOSO</name>
<dbReference type="Proteomes" id="UP000252107">
    <property type="component" value="Unassembled WGS sequence"/>
</dbReference>
<dbReference type="InterPro" id="IPR012336">
    <property type="entry name" value="Thioredoxin-like_fold"/>
</dbReference>
<dbReference type="PANTHER" id="PTHR13887:SF55">
    <property type="entry name" value="SLR0313 PROTEIN"/>
    <property type="match status" value="1"/>
</dbReference>
<dbReference type="AlphaFoldDB" id="A0A367QDM8"/>
<dbReference type="PANTHER" id="PTHR13887">
    <property type="entry name" value="GLUTATHIONE S-TRANSFERASE KAPPA"/>
    <property type="match status" value="1"/>
</dbReference>
<proteinExistence type="inferred from homology"/>
<dbReference type="SUPFAM" id="SSF52833">
    <property type="entry name" value="Thioredoxin-like"/>
    <property type="match status" value="1"/>
</dbReference>
<protein>
    <submittedName>
        <fullName evidence="3">Disulfide bond formation protein DsbA</fullName>
    </submittedName>
</protein>
<dbReference type="Gene3D" id="3.40.30.10">
    <property type="entry name" value="Glutaredoxin"/>
    <property type="match status" value="1"/>
</dbReference>
<evidence type="ECO:0000313" key="3">
    <source>
        <dbReference type="EMBL" id="RCJ22306.1"/>
    </source>
</evidence>
<evidence type="ECO:0000313" key="4">
    <source>
        <dbReference type="Proteomes" id="UP000252107"/>
    </source>
</evidence>
<reference evidence="3" key="1">
    <citation type="submission" date="2016-04" db="EMBL/GenBank/DDBJ databases">
        <authorList>
            <person name="Tabuchi Yagui T.R."/>
        </authorList>
    </citation>
    <scope>NUCLEOTIDE SEQUENCE [LARGE SCALE GENOMIC DNA]</scope>
    <source>
        <strain evidence="3">NIES-26</strain>
    </source>
</reference>
<comment type="similarity">
    <text evidence="1">Belongs to the thioredoxin family. DsbA subfamily.</text>
</comment>